<keyword evidence="1" id="KW-0175">Coiled coil</keyword>
<evidence type="ECO:0000313" key="2">
    <source>
        <dbReference type="EMBL" id="AWL11918.1"/>
    </source>
</evidence>
<proteinExistence type="predicted"/>
<dbReference type="AlphaFoldDB" id="A0A2S2E2P4"/>
<feature type="coiled-coil region" evidence="1">
    <location>
        <begin position="439"/>
        <end position="505"/>
    </location>
</feature>
<sequence length="612" mass="70418">MTPRVIEHIPVNVGRDRQPAPEAGFFGCNSDELAQRHARFTQEEKWEHKWWVKQQQSRREAPPVTAGTDRLVYTRKSPTTENSGTDRRETGADRPAILRFYGREWSGEQRVRVETLGRHMAAPAPQLGDRWTEKLTDRAARAITDSGAYVATCRRGFSTFLTLTFDTAARRRILDIQAWRNNASGKKGDKCGAVMASGKFSWVYGVGDMCSGHEAAGPFTPVDFDTESTIGREVSRFFDLMQKRYQRGWTWTPSKDEREQAQGEMFAAPVKFGPTWDVKHTDYGPERVPAPLDYIWVAEAPPKYGKITNAVGETREVITGQNPHVHILMNWHVPKQYFKGWAEQMESAWGQGFAHLERIHSPKAATGYLLKALGYMTKGNHTLDKDTGELISTQGWIRGNRYNISRSARAPGWEVLAEFEAERASQVLYEMGIEKQNEQHRIKQELEQARDNIKHDQAQLARWNRYHKVRPEVQKANVERLTRRLEREKARLEALQKQREKTEWGHRYQITFRTPEQTQAFIHHAIVNRGWRAKVVEHSKKGVRLAGAVVDWCKTKGRELNKAVVSEFWNQWRNLSNQAMWLDALYGFRAPPEVEPVNGMIPADWNWCEVAA</sequence>
<gene>
    <name evidence="2" type="ORF">HMF8227_01443</name>
</gene>
<accession>A0A2S2E2P4</accession>
<evidence type="ECO:0000313" key="3">
    <source>
        <dbReference type="Proteomes" id="UP000245728"/>
    </source>
</evidence>
<dbReference type="KEGG" id="salh:HMF8227_01443"/>
<dbReference type="Proteomes" id="UP000245728">
    <property type="component" value="Chromosome"/>
</dbReference>
<dbReference type="EMBL" id="CP029347">
    <property type="protein sequence ID" value="AWL11918.1"/>
    <property type="molecule type" value="Genomic_DNA"/>
</dbReference>
<name>A0A2S2E2P4_9ALTE</name>
<dbReference type="RefSeq" id="WP_162558423.1">
    <property type="nucleotide sequence ID" value="NZ_CP029347.1"/>
</dbReference>
<evidence type="ECO:0000256" key="1">
    <source>
        <dbReference type="SAM" id="Coils"/>
    </source>
</evidence>
<organism evidence="2 3">
    <name type="scientific">Saliniradius amylolyticus</name>
    <dbReference type="NCBI Taxonomy" id="2183582"/>
    <lineage>
        <taxon>Bacteria</taxon>
        <taxon>Pseudomonadati</taxon>
        <taxon>Pseudomonadota</taxon>
        <taxon>Gammaproteobacteria</taxon>
        <taxon>Alteromonadales</taxon>
        <taxon>Alteromonadaceae</taxon>
        <taxon>Saliniradius</taxon>
    </lineage>
</organism>
<reference evidence="2 3" key="1">
    <citation type="submission" date="2018-05" db="EMBL/GenBank/DDBJ databases">
        <title>Salinimonas sp. HMF8227 Genome sequencing and assembly.</title>
        <authorList>
            <person name="Kang H."/>
            <person name="Kang J."/>
            <person name="Cha I."/>
            <person name="Kim H."/>
            <person name="Joh K."/>
        </authorList>
    </citation>
    <scope>NUCLEOTIDE SEQUENCE [LARGE SCALE GENOMIC DNA]</scope>
    <source>
        <strain evidence="2 3">HMF8227</strain>
    </source>
</reference>
<protein>
    <submittedName>
        <fullName evidence="2">Uncharacterized protein</fullName>
    </submittedName>
</protein>
<keyword evidence="3" id="KW-1185">Reference proteome</keyword>